<evidence type="ECO:0000313" key="12">
    <source>
        <dbReference type="EMBL" id="AXA34594.1"/>
    </source>
</evidence>
<dbReference type="Proteomes" id="UP000251120">
    <property type="component" value="Chromosome"/>
</dbReference>
<dbReference type="GO" id="GO:0005737">
    <property type="term" value="C:cytoplasm"/>
    <property type="evidence" value="ECO:0007669"/>
    <property type="project" value="InterPro"/>
</dbReference>
<evidence type="ECO:0000256" key="5">
    <source>
        <dbReference type="ARBA" id="ARBA00022605"/>
    </source>
</evidence>
<keyword evidence="15" id="KW-1185">Reference proteome</keyword>
<reference evidence="13 15" key="2">
    <citation type="submission" date="2019-08" db="EMBL/GenBank/DDBJ databases">
        <title>Complete genome sequences of Francisella adeliensis (FSC1325 and FSC1326).</title>
        <authorList>
            <person name="Ohrman C."/>
            <person name="Uneklint I."/>
            <person name="Vallesi A."/>
            <person name="Karlsson L."/>
            <person name="Sjodin A."/>
        </authorList>
    </citation>
    <scope>NUCLEOTIDE SEQUENCE [LARGE SCALE GENOMIC DNA]</scope>
    <source>
        <strain evidence="13 15">FSC1325</strain>
    </source>
</reference>
<dbReference type="PROSITE" id="PS00101">
    <property type="entry name" value="HEXAPEP_TRANSFERASES"/>
    <property type="match status" value="1"/>
</dbReference>
<evidence type="ECO:0000256" key="1">
    <source>
        <dbReference type="ARBA" id="ARBA00004876"/>
    </source>
</evidence>
<dbReference type="SMART" id="SM00971">
    <property type="entry name" value="SATase_N"/>
    <property type="match status" value="1"/>
</dbReference>
<dbReference type="UniPathway" id="UPA00136">
    <property type="reaction ID" value="UER00199"/>
</dbReference>
<dbReference type="CDD" id="cd03354">
    <property type="entry name" value="LbH_SAT"/>
    <property type="match status" value="1"/>
</dbReference>
<dbReference type="EMBL" id="CP043424">
    <property type="protein sequence ID" value="QIW12838.1"/>
    <property type="molecule type" value="Genomic_DNA"/>
</dbReference>
<dbReference type="EC" id="2.3.1.30" evidence="3"/>
<evidence type="ECO:0000256" key="3">
    <source>
        <dbReference type="ARBA" id="ARBA00013266"/>
    </source>
</evidence>
<sequence>MSEFQRIIDADNLWSIISKEAQSMVNEHNVLSEFYKKNIIQHDSLEKALAYIIASKLSDSVEYITEWQSNILKIMQECPNIAESAKEDLLCQLIENASIKDHHTPLLYFNGYLALQCYRIAHYYWTKNNYTMASYIQGKVTSLFSVDIHPAAIIGKGIFMDHAFGIVVGETAVIEDGVTIFHGVTLGGKGKLQGDRHPKVRKNVFIGSGATILGNIEIGEGAKIASGAVVIKPVSPGDTMIGSISKSISTINKS</sequence>
<evidence type="ECO:0000256" key="4">
    <source>
        <dbReference type="ARBA" id="ARBA00018522"/>
    </source>
</evidence>
<dbReference type="Pfam" id="PF06426">
    <property type="entry name" value="SATase_N"/>
    <property type="match status" value="1"/>
</dbReference>
<dbReference type="OrthoDB" id="9801456at2"/>
<dbReference type="SUPFAM" id="SSF51161">
    <property type="entry name" value="Trimeric LpxA-like enzymes"/>
    <property type="match status" value="1"/>
</dbReference>
<keyword evidence="7" id="KW-0677">Repeat</keyword>
<dbReference type="AlphaFoldDB" id="A0A2Z4Y0K7"/>
<evidence type="ECO:0000256" key="7">
    <source>
        <dbReference type="ARBA" id="ARBA00022737"/>
    </source>
</evidence>
<evidence type="ECO:0000313" key="13">
    <source>
        <dbReference type="EMBL" id="QIW12838.1"/>
    </source>
</evidence>
<keyword evidence="8" id="KW-0198">Cysteine biosynthesis</keyword>
<keyword evidence="6 12" id="KW-0808">Transferase</keyword>
<evidence type="ECO:0000256" key="8">
    <source>
        <dbReference type="ARBA" id="ARBA00023192"/>
    </source>
</evidence>
<dbReference type="RefSeq" id="WP_112870769.1">
    <property type="nucleotide sequence ID" value="NZ_CP021781.1"/>
</dbReference>
<dbReference type="Pfam" id="PF00132">
    <property type="entry name" value="Hexapep"/>
    <property type="match status" value="1"/>
</dbReference>
<dbReference type="FunFam" id="2.160.10.10:FF:000002">
    <property type="entry name" value="Serine acetyltransferase"/>
    <property type="match status" value="1"/>
</dbReference>
<gene>
    <name evidence="12" type="ORF">CDH04_09385</name>
    <name evidence="13" type="ORF">FZC43_09395</name>
</gene>
<evidence type="ECO:0000313" key="14">
    <source>
        <dbReference type="Proteomes" id="UP000251120"/>
    </source>
</evidence>
<accession>A0A2Z4Y0K7</accession>
<evidence type="ECO:0000256" key="6">
    <source>
        <dbReference type="ARBA" id="ARBA00022679"/>
    </source>
</evidence>
<dbReference type="InterPro" id="IPR010493">
    <property type="entry name" value="Ser_AcTrfase_N"/>
</dbReference>
<dbReference type="EMBL" id="CP021781">
    <property type="protein sequence ID" value="AXA34594.1"/>
    <property type="molecule type" value="Genomic_DNA"/>
</dbReference>
<dbReference type="NCBIfam" id="NF041874">
    <property type="entry name" value="EPS_EpsC"/>
    <property type="match status" value="1"/>
</dbReference>
<evidence type="ECO:0000256" key="9">
    <source>
        <dbReference type="ARBA" id="ARBA00023315"/>
    </source>
</evidence>
<dbReference type="GO" id="GO:0009001">
    <property type="term" value="F:serine O-acetyltransferase activity"/>
    <property type="evidence" value="ECO:0007669"/>
    <property type="project" value="UniProtKB-EC"/>
</dbReference>
<comment type="pathway">
    <text evidence="1">Amino-acid biosynthesis; L-cysteine biosynthesis; L-cysteine from L-serine: step 1/2.</text>
</comment>
<dbReference type="GO" id="GO:0006535">
    <property type="term" value="P:cysteine biosynthetic process from serine"/>
    <property type="evidence" value="ECO:0007669"/>
    <property type="project" value="InterPro"/>
</dbReference>
<dbReference type="Gene3D" id="2.160.10.10">
    <property type="entry name" value="Hexapeptide repeat proteins"/>
    <property type="match status" value="1"/>
</dbReference>
<dbReference type="PANTHER" id="PTHR42811">
    <property type="entry name" value="SERINE ACETYLTRANSFERASE"/>
    <property type="match status" value="1"/>
</dbReference>
<organism evidence="12 14">
    <name type="scientific">Francisella adeliensis</name>
    <dbReference type="NCBI Taxonomy" id="2007306"/>
    <lineage>
        <taxon>Bacteria</taxon>
        <taxon>Pseudomonadati</taxon>
        <taxon>Pseudomonadota</taxon>
        <taxon>Gammaproteobacteria</taxon>
        <taxon>Thiotrichales</taxon>
        <taxon>Francisellaceae</taxon>
        <taxon>Francisella</taxon>
    </lineage>
</organism>
<dbReference type="InterPro" id="IPR045304">
    <property type="entry name" value="LbH_SAT"/>
</dbReference>
<keyword evidence="9" id="KW-0012">Acyltransferase</keyword>
<dbReference type="InterPro" id="IPR042122">
    <property type="entry name" value="Ser_AcTrfase_N_sf"/>
</dbReference>
<dbReference type="InterPro" id="IPR053376">
    <property type="entry name" value="Serine_acetyltransferase"/>
</dbReference>
<evidence type="ECO:0000256" key="10">
    <source>
        <dbReference type="ARBA" id="ARBA00049486"/>
    </source>
</evidence>
<feature type="domain" description="Serine acetyltransferase N-terminal" evidence="11">
    <location>
        <begin position="13"/>
        <end position="117"/>
    </location>
</feature>
<evidence type="ECO:0000256" key="2">
    <source>
        <dbReference type="ARBA" id="ARBA00007274"/>
    </source>
</evidence>
<dbReference type="KEGG" id="fad:CDH04_09385"/>
<dbReference type="InterPro" id="IPR001451">
    <property type="entry name" value="Hexapep"/>
</dbReference>
<protein>
    <recommendedName>
        <fullName evidence="4">Serine acetyltransferase</fullName>
        <ecNumber evidence="3">2.3.1.30</ecNumber>
    </recommendedName>
</protein>
<dbReference type="InterPro" id="IPR011004">
    <property type="entry name" value="Trimer_LpxA-like_sf"/>
</dbReference>
<reference evidence="12 14" key="1">
    <citation type="submission" date="2017-06" db="EMBL/GenBank/DDBJ databases">
        <title>Complete genome of Francisella adeliensis.</title>
        <authorList>
            <person name="Vallesi A."/>
            <person name="Sjodin A."/>
        </authorList>
    </citation>
    <scope>NUCLEOTIDE SEQUENCE [LARGE SCALE GENOMIC DNA]</scope>
    <source>
        <strain evidence="12 14">FDC440</strain>
    </source>
</reference>
<dbReference type="Gene3D" id="1.10.3130.10">
    <property type="entry name" value="serine acetyltransferase, domain 1"/>
    <property type="match status" value="1"/>
</dbReference>
<keyword evidence="5" id="KW-0028">Amino-acid biosynthesis</keyword>
<dbReference type="Proteomes" id="UP000681131">
    <property type="component" value="Chromosome"/>
</dbReference>
<evidence type="ECO:0000259" key="11">
    <source>
        <dbReference type="SMART" id="SM00971"/>
    </source>
</evidence>
<comment type="similarity">
    <text evidence="2">Belongs to the transferase hexapeptide repeat family.</text>
</comment>
<name>A0A2Z4Y0K7_9GAMM</name>
<proteinExistence type="inferred from homology"/>
<comment type="catalytic activity">
    <reaction evidence="10">
        <text>L-serine + acetyl-CoA = O-acetyl-L-serine + CoA</text>
        <dbReference type="Rhea" id="RHEA:24560"/>
        <dbReference type="ChEBI" id="CHEBI:33384"/>
        <dbReference type="ChEBI" id="CHEBI:57287"/>
        <dbReference type="ChEBI" id="CHEBI:57288"/>
        <dbReference type="ChEBI" id="CHEBI:58340"/>
        <dbReference type="EC" id="2.3.1.30"/>
    </reaction>
</comment>
<dbReference type="InterPro" id="IPR018357">
    <property type="entry name" value="Hexapep_transf_CS"/>
</dbReference>
<evidence type="ECO:0000313" key="15">
    <source>
        <dbReference type="Proteomes" id="UP000681131"/>
    </source>
</evidence>